<organism evidence="2">
    <name type="scientific">Rhipicephalus microplus</name>
    <name type="common">Cattle tick</name>
    <name type="synonym">Boophilus microplus</name>
    <dbReference type="NCBI Taxonomy" id="6941"/>
    <lineage>
        <taxon>Eukaryota</taxon>
        <taxon>Metazoa</taxon>
        <taxon>Ecdysozoa</taxon>
        <taxon>Arthropoda</taxon>
        <taxon>Chelicerata</taxon>
        <taxon>Arachnida</taxon>
        <taxon>Acari</taxon>
        <taxon>Parasitiformes</taxon>
        <taxon>Ixodida</taxon>
        <taxon>Ixodoidea</taxon>
        <taxon>Ixodidae</taxon>
        <taxon>Rhipicephalinae</taxon>
        <taxon>Rhipicephalus</taxon>
        <taxon>Boophilus</taxon>
    </lineage>
</organism>
<evidence type="ECO:0000313" key="2">
    <source>
        <dbReference type="EMBL" id="NOV42852.1"/>
    </source>
</evidence>
<name>A0A6M2D9R6_RHIMP</name>
<accession>A0A6M2D9R6</accession>
<keyword evidence="1" id="KW-0732">Signal</keyword>
<dbReference type="AlphaFoldDB" id="A0A6M2D9R6"/>
<feature type="chain" id="PRO_5026788730" evidence="1">
    <location>
        <begin position="16"/>
        <end position="101"/>
    </location>
</feature>
<dbReference type="EMBL" id="GHWJ01010115">
    <property type="protein sequence ID" value="NOV42852.1"/>
    <property type="molecule type" value="Transcribed_RNA"/>
</dbReference>
<evidence type="ECO:0000256" key="1">
    <source>
        <dbReference type="SAM" id="SignalP"/>
    </source>
</evidence>
<sequence>MFCFFFFFFSLRVKTQTFFCPKKSVMLVFRRTEAIRAVSSLFKTAGCSFAEARGICCMRHWLQSFVVLAIRFFQIAVATYFIHNAPICARFRSVGVIIGRN</sequence>
<protein>
    <submittedName>
        <fullName evidence="2">Putative secreted protein</fullName>
    </submittedName>
</protein>
<reference evidence="2" key="1">
    <citation type="submission" date="2019-09" db="EMBL/GenBank/DDBJ databases">
        <title>Organ-specific transcriptomic study of the physiology of the cattle tick, Rhipicephalus microplus.</title>
        <authorList>
            <person name="Tirloni L."/>
            <person name="Braz G."/>
            <person name="Gandara A.C.P."/>
            <person name="Sabadin G.A."/>
            <person name="da Silva R.M."/>
            <person name="Guizzo M.G."/>
            <person name="Machado J.A."/>
            <person name="Costa E.P."/>
            <person name="Gomes H.F."/>
            <person name="Moraes J."/>
            <person name="Mota M.B.S."/>
            <person name="Mesquita R.D."/>
            <person name="Alvarenga P.H."/>
            <person name="Alves F."/>
            <person name="Seixas A."/>
            <person name="da Fonseca R.N."/>
            <person name="Fogaca A."/>
            <person name="Logullo C."/>
            <person name="Tanaka A."/>
            <person name="Daffre S."/>
            <person name="Termignoni C."/>
            <person name="Vaz I.S.Jr."/>
            <person name="Oliveira P.L."/>
            <person name="Ribeiro J.M."/>
        </authorList>
    </citation>
    <scope>NUCLEOTIDE SEQUENCE</scope>
    <source>
        <strain evidence="2">Porto Alegre</strain>
    </source>
</reference>
<proteinExistence type="predicted"/>
<feature type="signal peptide" evidence="1">
    <location>
        <begin position="1"/>
        <end position="15"/>
    </location>
</feature>